<comment type="subunit">
    <text evidence="3 9">Homodimer.</text>
</comment>
<dbReference type="PROSITE" id="PS00156">
    <property type="entry name" value="OMPDECASE"/>
    <property type="match status" value="1"/>
</dbReference>
<evidence type="ECO:0000256" key="6">
    <source>
        <dbReference type="ARBA" id="ARBA00023239"/>
    </source>
</evidence>
<proteinExistence type="inferred from homology"/>
<evidence type="ECO:0000256" key="3">
    <source>
        <dbReference type="ARBA" id="ARBA00011738"/>
    </source>
</evidence>
<evidence type="ECO:0000256" key="11">
    <source>
        <dbReference type="PIRSR" id="PIRSR614732-2"/>
    </source>
</evidence>
<dbReference type="OrthoDB" id="9806203at2"/>
<evidence type="ECO:0000256" key="9">
    <source>
        <dbReference type="HAMAP-Rule" id="MF_01200"/>
    </source>
</evidence>
<dbReference type="InterPro" id="IPR001754">
    <property type="entry name" value="OMPdeCOase_dom"/>
</dbReference>
<feature type="active site" description="For OMPdecase activity" evidence="10">
    <location>
        <position position="71"/>
    </location>
</feature>
<evidence type="ECO:0000256" key="5">
    <source>
        <dbReference type="ARBA" id="ARBA00022975"/>
    </source>
</evidence>
<comment type="catalytic activity">
    <reaction evidence="7 9 12">
        <text>orotidine 5'-phosphate + H(+) = UMP + CO2</text>
        <dbReference type="Rhea" id="RHEA:11596"/>
        <dbReference type="ChEBI" id="CHEBI:15378"/>
        <dbReference type="ChEBI" id="CHEBI:16526"/>
        <dbReference type="ChEBI" id="CHEBI:57538"/>
        <dbReference type="ChEBI" id="CHEBI:57865"/>
        <dbReference type="EC" id="4.1.1.23"/>
    </reaction>
</comment>
<dbReference type="Proteomes" id="UP000198534">
    <property type="component" value="Unassembled WGS sequence"/>
</dbReference>
<protein>
    <recommendedName>
        <fullName evidence="9">Orotidine 5'-phosphate decarboxylase</fullName>
        <ecNumber evidence="9">4.1.1.23</ecNumber>
    </recommendedName>
    <alternativeName>
        <fullName evidence="9">OMP decarboxylase</fullName>
        <shortName evidence="9">OMPDCase</shortName>
        <shortName evidence="9">OMPdecase</shortName>
    </alternativeName>
</protein>
<accession>A0A1H2QB04</accession>
<evidence type="ECO:0000256" key="12">
    <source>
        <dbReference type="RuleBase" id="RU000512"/>
    </source>
</evidence>
<dbReference type="NCBIfam" id="TIGR01740">
    <property type="entry name" value="pyrF"/>
    <property type="match status" value="1"/>
</dbReference>
<dbReference type="STRING" id="1048340.SAMN05444487_101163"/>
<feature type="binding site" evidence="9 11">
    <location>
        <position position="192"/>
    </location>
    <ligand>
        <name>substrate</name>
    </ligand>
</feature>
<reference evidence="14 15" key="1">
    <citation type="submission" date="2016-10" db="EMBL/GenBank/DDBJ databases">
        <authorList>
            <person name="de Groot N.N."/>
        </authorList>
    </citation>
    <scope>NUCLEOTIDE SEQUENCE [LARGE SCALE GENOMIC DNA]</scope>
    <source>
        <strain evidence="14 15">DSM 45610</strain>
    </source>
</reference>
<feature type="binding site" evidence="9 11">
    <location>
        <position position="131"/>
    </location>
    <ligand>
        <name>substrate</name>
    </ligand>
</feature>
<organism evidence="14 15">
    <name type="scientific">Marininema mesophilum</name>
    <dbReference type="NCBI Taxonomy" id="1048340"/>
    <lineage>
        <taxon>Bacteria</taxon>
        <taxon>Bacillati</taxon>
        <taxon>Bacillota</taxon>
        <taxon>Bacilli</taxon>
        <taxon>Bacillales</taxon>
        <taxon>Thermoactinomycetaceae</taxon>
        <taxon>Marininema</taxon>
    </lineage>
</organism>
<dbReference type="RefSeq" id="WP_091734718.1">
    <property type="nucleotide sequence ID" value="NZ_FNNQ01000001.1"/>
</dbReference>
<dbReference type="PANTHER" id="PTHR32119">
    <property type="entry name" value="OROTIDINE 5'-PHOSPHATE DECARBOXYLASE"/>
    <property type="match status" value="1"/>
</dbReference>
<evidence type="ECO:0000256" key="4">
    <source>
        <dbReference type="ARBA" id="ARBA00022793"/>
    </source>
</evidence>
<comment type="function">
    <text evidence="1 9">Catalyzes the decarboxylation of orotidine 5'-monophosphate (OMP) to uridine 5'-monophosphate (UMP).</text>
</comment>
<keyword evidence="6 9" id="KW-0456">Lyase</keyword>
<comment type="pathway">
    <text evidence="2 9 12">Pyrimidine metabolism; UMP biosynthesis via de novo pathway; UMP from orotate: step 2/2.</text>
</comment>
<dbReference type="GO" id="GO:0006207">
    <property type="term" value="P:'de novo' pyrimidine nucleobase biosynthetic process"/>
    <property type="evidence" value="ECO:0007669"/>
    <property type="project" value="InterPro"/>
</dbReference>
<feature type="binding site" evidence="9 11">
    <location>
        <position position="201"/>
    </location>
    <ligand>
        <name>substrate</name>
    </ligand>
</feature>
<dbReference type="NCBIfam" id="NF001273">
    <property type="entry name" value="PRK00230.1"/>
    <property type="match status" value="1"/>
</dbReference>
<dbReference type="GO" id="GO:0005829">
    <property type="term" value="C:cytosol"/>
    <property type="evidence" value="ECO:0007669"/>
    <property type="project" value="TreeGrafter"/>
</dbReference>
<evidence type="ECO:0000256" key="1">
    <source>
        <dbReference type="ARBA" id="ARBA00002356"/>
    </source>
</evidence>
<dbReference type="EMBL" id="FNNQ01000001">
    <property type="protein sequence ID" value="SDW04331.1"/>
    <property type="molecule type" value="Genomic_DNA"/>
</dbReference>
<dbReference type="InterPro" id="IPR014732">
    <property type="entry name" value="OMPdecase"/>
</dbReference>
<evidence type="ECO:0000256" key="2">
    <source>
        <dbReference type="ARBA" id="ARBA00004861"/>
    </source>
</evidence>
<dbReference type="InterPro" id="IPR047596">
    <property type="entry name" value="OMPdecase_bac"/>
</dbReference>
<feature type="binding site" evidence="9 11">
    <location>
        <position position="221"/>
    </location>
    <ligand>
        <name>substrate</name>
    </ligand>
</feature>
<dbReference type="SMART" id="SM00934">
    <property type="entry name" value="OMPdecase"/>
    <property type="match status" value="1"/>
</dbReference>
<dbReference type="AlphaFoldDB" id="A0A1H2QB04"/>
<dbReference type="InterPro" id="IPR018089">
    <property type="entry name" value="OMPdecase_AS"/>
</dbReference>
<feature type="binding site" evidence="9 11">
    <location>
        <position position="222"/>
    </location>
    <ligand>
        <name>substrate</name>
    </ligand>
</feature>
<dbReference type="InterPro" id="IPR011060">
    <property type="entry name" value="RibuloseP-bd_barrel"/>
</dbReference>
<evidence type="ECO:0000256" key="7">
    <source>
        <dbReference type="ARBA" id="ARBA00049157"/>
    </source>
</evidence>
<feature type="domain" description="Orotidine 5'-phosphate decarboxylase" evidence="13">
    <location>
        <begin position="15"/>
        <end position="237"/>
    </location>
</feature>
<dbReference type="GO" id="GO:0044205">
    <property type="term" value="P:'de novo' UMP biosynthetic process"/>
    <property type="evidence" value="ECO:0007669"/>
    <property type="project" value="UniProtKB-UniRule"/>
</dbReference>
<feature type="active site" description="For OMPdecase activity" evidence="10">
    <location>
        <position position="73"/>
    </location>
</feature>
<feature type="binding site" evidence="9 11">
    <location>
        <position position="44"/>
    </location>
    <ligand>
        <name>substrate</name>
    </ligand>
</feature>
<dbReference type="GO" id="GO:0004590">
    <property type="term" value="F:orotidine-5'-phosphate decarboxylase activity"/>
    <property type="evidence" value="ECO:0007669"/>
    <property type="project" value="UniProtKB-UniRule"/>
</dbReference>
<dbReference type="EC" id="4.1.1.23" evidence="9"/>
<feature type="active site" description="For OMPdecase activity" evidence="10">
    <location>
        <position position="76"/>
    </location>
</feature>
<dbReference type="UniPathway" id="UPA00070">
    <property type="reaction ID" value="UER00120"/>
</dbReference>
<gene>
    <name evidence="9" type="primary">pyrF</name>
    <name evidence="14" type="ORF">SAMN05444487_101163</name>
</gene>
<name>A0A1H2QB04_9BACL</name>
<keyword evidence="4 9" id="KW-0210">Decarboxylase</keyword>
<comment type="similarity">
    <text evidence="8 9">Belongs to the OMP decarboxylase family. Type 1 subfamily.</text>
</comment>
<keyword evidence="5 9" id="KW-0665">Pyrimidine biosynthesis</keyword>
<feature type="binding site" evidence="9">
    <location>
        <begin position="71"/>
        <end position="80"/>
    </location>
    <ligand>
        <name>substrate</name>
    </ligand>
</feature>
<feature type="active site" description="Proton donor" evidence="9">
    <location>
        <position position="73"/>
    </location>
</feature>
<dbReference type="CDD" id="cd04725">
    <property type="entry name" value="OMP_decarboxylase_like"/>
    <property type="match status" value="1"/>
</dbReference>
<evidence type="ECO:0000313" key="14">
    <source>
        <dbReference type="EMBL" id="SDW04331.1"/>
    </source>
</evidence>
<sequence>MSATSTDQSLSQRERVAVALDVPSWQAAEAFLNQWQGNEKPFIKVGMQLFYAAGPGFIQELTAAGYDIFLDVKLHDIPNTVASAVRSLAGLGVKWITLHASGGRAMMEAAREAAEEAGSQRPRLLAVTQLTSTDQEMLNHEIGIPGTVRDSALHLADLAQQAGMDGIVCSGEEARGMKESVGSLFTVTPGIRLDGKASEDQKRVMTPEAAISEGADILVVGRPITQAEDPVAAYQSILKRVEEARGNRG</sequence>
<evidence type="ECO:0000259" key="13">
    <source>
        <dbReference type="SMART" id="SM00934"/>
    </source>
</evidence>
<dbReference type="Pfam" id="PF00215">
    <property type="entry name" value="OMPdecase"/>
    <property type="match status" value="1"/>
</dbReference>
<keyword evidence="15" id="KW-1185">Reference proteome</keyword>
<evidence type="ECO:0000313" key="15">
    <source>
        <dbReference type="Proteomes" id="UP000198534"/>
    </source>
</evidence>
<dbReference type="PANTHER" id="PTHR32119:SF2">
    <property type="entry name" value="OROTIDINE 5'-PHOSPHATE DECARBOXYLASE"/>
    <property type="match status" value="1"/>
</dbReference>
<evidence type="ECO:0000256" key="10">
    <source>
        <dbReference type="PIRSR" id="PIRSR614732-1"/>
    </source>
</evidence>
<evidence type="ECO:0000256" key="8">
    <source>
        <dbReference type="ARBA" id="ARBA00061012"/>
    </source>
</evidence>
<dbReference type="Gene3D" id="3.20.20.70">
    <property type="entry name" value="Aldolase class I"/>
    <property type="match status" value="1"/>
</dbReference>
<feature type="binding site" evidence="9 11">
    <location>
        <position position="21"/>
    </location>
    <ligand>
        <name>substrate</name>
    </ligand>
</feature>
<dbReference type="FunFam" id="3.20.20.70:FF:000015">
    <property type="entry name" value="Orotidine 5'-phosphate decarboxylase"/>
    <property type="match status" value="1"/>
</dbReference>
<dbReference type="InterPro" id="IPR013785">
    <property type="entry name" value="Aldolase_TIM"/>
</dbReference>
<dbReference type="HAMAP" id="MF_01200_B">
    <property type="entry name" value="OMPdecase_type1_B"/>
    <property type="match status" value="1"/>
</dbReference>
<dbReference type="SUPFAM" id="SSF51366">
    <property type="entry name" value="Ribulose-phoshate binding barrel"/>
    <property type="match status" value="1"/>
</dbReference>